<dbReference type="Proteomes" id="UP000198542">
    <property type="component" value="Unassembled WGS sequence"/>
</dbReference>
<accession>A0A231GP53</accession>
<dbReference type="SMART" id="SM00671">
    <property type="entry name" value="SEL1"/>
    <property type="match status" value="3"/>
</dbReference>
<keyword evidence="1" id="KW-0732">Signal</keyword>
<dbReference type="Gene3D" id="1.25.40.10">
    <property type="entry name" value="Tetratricopeptide repeat domain"/>
    <property type="match status" value="1"/>
</dbReference>
<feature type="chain" id="PRO_5030040303" evidence="1">
    <location>
        <begin position="27"/>
        <end position="225"/>
    </location>
</feature>
<keyword evidence="3" id="KW-1185">Reference proteome</keyword>
<evidence type="ECO:0000256" key="1">
    <source>
        <dbReference type="SAM" id="SignalP"/>
    </source>
</evidence>
<protein>
    <submittedName>
        <fullName evidence="2">Sel1 repeat-containing protein</fullName>
    </submittedName>
</protein>
<dbReference type="SUPFAM" id="SSF81901">
    <property type="entry name" value="HCP-like"/>
    <property type="match status" value="1"/>
</dbReference>
<dbReference type="RefSeq" id="WP_090454324.1">
    <property type="nucleotide sequence ID" value="NZ_FNTC01000002.1"/>
</dbReference>
<dbReference type="EMBL" id="FNTC01000002">
    <property type="protein sequence ID" value="SEC07443.1"/>
    <property type="molecule type" value="Genomic_DNA"/>
</dbReference>
<feature type="signal peptide" evidence="1">
    <location>
        <begin position="1"/>
        <end position="26"/>
    </location>
</feature>
<gene>
    <name evidence="2" type="ORF">SAMN04490187_3068</name>
</gene>
<dbReference type="InterPro" id="IPR006597">
    <property type="entry name" value="Sel1-like"/>
</dbReference>
<organism evidence="2 3">
    <name type="scientific">Pseudomonas jessenii</name>
    <dbReference type="NCBI Taxonomy" id="77298"/>
    <lineage>
        <taxon>Bacteria</taxon>
        <taxon>Pseudomonadati</taxon>
        <taxon>Pseudomonadota</taxon>
        <taxon>Gammaproteobacteria</taxon>
        <taxon>Pseudomonadales</taxon>
        <taxon>Pseudomonadaceae</taxon>
        <taxon>Pseudomonas</taxon>
    </lineage>
</organism>
<sequence length="225" mass="24186">MPLNFQMKVKILAAAVLLAASVEANAGLVEGDRYLAKGQYDLAYKELKPEADKGNAAAQFYLGTMYLEGQGVKQDVYVGVRLLEASANQGDSGAQLRLARIYYDGKVQKKSLEKSYVFARKAAIQGVGEASMFLGVLYYKGAGVPQDSSVALALCRDASEKLATAVQRGEAVEAALTDSRKAVDVLEDRLTAEQKNEASKILAEWRSKHLLPGDASLSHPGKNGQ</sequence>
<dbReference type="PANTHER" id="PTHR11102">
    <property type="entry name" value="SEL-1-LIKE PROTEIN"/>
    <property type="match status" value="1"/>
</dbReference>
<evidence type="ECO:0000313" key="2">
    <source>
        <dbReference type="EMBL" id="SEC07443.1"/>
    </source>
</evidence>
<proteinExistence type="predicted"/>
<reference evidence="3" key="1">
    <citation type="submission" date="2016-10" db="EMBL/GenBank/DDBJ databases">
        <authorList>
            <person name="Varghese N."/>
            <person name="Submissions S."/>
        </authorList>
    </citation>
    <scope>NUCLEOTIDE SEQUENCE [LARGE SCALE GENOMIC DNA]</scope>
    <source>
        <strain evidence="3">BS3660</strain>
    </source>
</reference>
<dbReference type="AlphaFoldDB" id="A0A231GP53"/>
<dbReference type="InterPro" id="IPR011990">
    <property type="entry name" value="TPR-like_helical_dom_sf"/>
</dbReference>
<dbReference type="Pfam" id="PF08238">
    <property type="entry name" value="Sel1"/>
    <property type="match status" value="3"/>
</dbReference>
<dbReference type="InterPro" id="IPR050767">
    <property type="entry name" value="Sel1_AlgK"/>
</dbReference>
<dbReference type="PANTHER" id="PTHR11102:SF160">
    <property type="entry name" value="ERAD-ASSOCIATED E3 UBIQUITIN-PROTEIN LIGASE COMPONENT HRD3"/>
    <property type="match status" value="1"/>
</dbReference>
<evidence type="ECO:0000313" key="3">
    <source>
        <dbReference type="Proteomes" id="UP000198542"/>
    </source>
</evidence>
<name>A0A231GP53_PSEJE</name>